<comment type="subcellular location">
    <subcellularLocation>
        <location evidence="2">Mitochondrion inner membrane</location>
        <topology evidence="2">Peripheral membrane protein</topology>
        <orientation evidence="2">Matrix side</orientation>
    </subcellularLocation>
</comment>
<evidence type="ECO:0000256" key="6">
    <source>
        <dbReference type="ARBA" id="ARBA00022448"/>
    </source>
</evidence>
<keyword evidence="11" id="KW-0496">Mitochondrion</keyword>
<proteinExistence type="inferred from homology"/>
<dbReference type="STRING" id="947166.A0A1D1UMG0"/>
<evidence type="ECO:0000256" key="11">
    <source>
        <dbReference type="ARBA" id="ARBA00023128"/>
    </source>
</evidence>
<comment type="subunit">
    <text evidence="4">Complex I is composed of 45 different subunits.</text>
</comment>
<keyword evidence="6" id="KW-0813">Transport</keyword>
<evidence type="ECO:0000313" key="16">
    <source>
        <dbReference type="EMBL" id="GAU90919.1"/>
    </source>
</evidence>
<comment type="similarity">
    <text evidence="3">Belongs to the complex I NDUFA7 subunit family.</text>
</comment>
<evidence type="ECO:0000256" key="4">
    <source>
        <dbReference type="ARBA" id="ARBA00011533"/>
    </source>
</evidence>
<feature type="region of interest" description="Disordered" evidence="15">
    <location>
        <begin position="39"/>
        <end position="58"/>
    </location>
</feature>
<keyword evidence="8" id="KW-0999">Mitochondrion inner membrane</keyword>
<comment type="function">
    <text evidence="1">Accessory subunit of the mitochondrial membrane respiratory chain NADH dehydrogenase (Complex I), that is believed not to be involved in catalysis. Complex I functions in the transfer of electrons from NADH to the respiratory chain. The immediate electron acceptor for the enzyme is believed to be ubiquinone.</text>
</comment>
<organism evidence="16 17">
    <name type="scientific">Ramazzottius varieornatus</name>
    <name type="common">Water bear</name>
    <name type="synonym">Tardigrade</name>
    <dbReference type="NCBI Taxonomy" id="947166"/>
    <lineage>
        <taxon>Eukaryota</taxon>
        <taxon>Metazoa</taxon>
        <taxon>Ecdysozoa</taxon>
        <taxon>Tardigrada</taxon>
        <taxon>Eutardigrada</taxon>
        <taxon>Parachela</taxon>
        <taxon>Hypsibioidea</taxon>
        <taxon>Ramazzottiidae</taxon>
        <taxon>Ramazzottius</taxon>
    </lineage>
</organism>
<evidence type="ECO:0000256" key="10">
    <source>
        <dbReference type="ARBA" id="ARBA00022990"/>
    </source>
</evidence>
<evidence type="ECO:0000256" key="13">
    <source>
        <dbReference type="ARBA" id="ARBA00030360"/>
    </source>
</evidence>
<evidence type="ECO:0000256" key="5">
    <source>
        <dbReference type="ARBA" id="ARBA00016383"/>
    </source>
</evidence>
<dbReference type="GO" id="GO:0005743">
    <property type="term" value="C:mitochondrial inner membrane"/>
    <property type="evidence" value="ECO:0007669"/>
    <property type="project" value="UniProtKB-SubCell"/>
</dbReference>
<keyword evidence="7" id="KW-0679">Respiratory chain</keyword>
<dbReference type="InterPro" id="IPR009947">
    <property type="entry name" value="NDUA7"/>
</dbReference>
<gene>
    <name evidence="16" type="primary">RvY_03270-1</name>
    <name evidence="16" type="synonym">RvY_03270.1</name>
    <name evidence="16" type="ORF">RvY_03270</name>
</gene>
<evidence type="ECO:0000313" key="17">
    <source>
        <dbReference type="Proteomes" id="UP000186922"/>
    </source>
</evidence>
<keyword evidence="17" id="KW-1185">Reference proteome</keyword>
<evidence type="ECO:0000256" key="15">
    <source>
        <dbReference type="SAM" id="MobiDB-lite"/>
    </source>
</evidence>
<protein>
    <recommendedName>
        <fullName evidence="5">NADH dehydrogenase [ubiquinone] 1 alpha subcomplex subunit 7</fullName>
    </recommendedName>
    <alternativeName>
        <fullName evidence="14">Complex I-B14.5a</fullName>
    </alternativeName>
    <alternativeName>
        <fullName evidence="13">NADH-ubiquinone oxidoreductase subunit B14.5a</fullName>
    </alternativeName>
</protein>
<feature type="region of interest" description="Disordered" evidence="15">
    <location>
        <begin position="82"/>
        <end position="129"/>
    </location>
</feature>
<accession>A0A1D1UMG0</accession>
<evidence type="ECO:0000256" key="7">
    <source>
        <dbReference type="ARBA" id="ARBA00022660"/>
    </source>
</evidence>
<dbReference type="PANTHER" id="PTHR12485">
    <property type="entry name" value="NADH-UBIQUINONE OXIDOREDUCTASE SUBUNIT B"/>
    <property type="match status" value="1"/>
</dbReference>
<dbReference type="OrthoDB" id="10063829at2759"/>
<name>A0A1D1UMG0_RAMVA</name>
<evidence type="ECO:0000256" key="3">
    <source>
        <dbReference type="ARBA" id="ARBA00005482"/>
    </source>
</evidence>
<dbReference type="PANTHER" id="PTHR12485:SF1">
    <property type="entry name" value="NADH DEHYDROGENASE [UBIQUINONE] 1 ALPHA SUBCOMPLEX SUBUNIT 7"/>
    <property type="match status" value="1"/>
</dbReference>
<dbReference type="Proteomes" id="UP000186922">
    <property type="component" value="Unassembled WGS sequence"/>
</dbReference>
<keyword evidence="10" id="KW-0007">Acetylation</keyword>
<evidence type="ECO:0000256" key="12">
    <source>
        <dbReference type="ARBA" id="ARBA00023136"/>
    </source>
</evidence>
<comment type="caution">
    <text evidence="16">The sequence shown here is derived from an EMBL/GenBank/DDBJ whole genome shotgun (WGS) entry which is preliminary data.</text>
</comment>
<sequence>MSRPRLAWAQKFAHRDLTWPLVTFRNWCFGREVINPNRFADEQSSHNPPPPQIPGGPYHKLSNVYYYARDGRREMQPPTLVLDKSKEQLLGAGGEGLPSSRTDQAKEVGKIKFSRPGTGQSPQNLGHAR</sequence>
<keyword evidence="9" id="KW-0249">Electron transport</keyword>
<evidence type="ECO:0000256" key="1">
    <source>
        <dbReference type="ARBA" id="ARBA00003195"/>
    </source>
</evidence>
<dbReference type="Pfam" id="PF07347">
    <property type="entry name" value="CI-B14_5a"/>
    <property type="match status" value="1"/>
</dbReference>
<keyword evidence="12" id="KW-0472">Membrane</keyword>
<evidence type="ECO:0000256" key="2">
    <source>
        <dbReference type="ARBA" id="ARBA00004443"/>
    </source>
</evidence>
<dbReference type="EMBL" id="BDGG01000001">
    <property type="protein sequence ID" value="GAU90919.1"/>
    <property type="molecule type" value="Genomic_DNA"/>
</dbReference>
<evidence type="ECO:0000256" key="14">
    <source>
        <dbReference type="ARBA" id="ARBA00033401"/>
    </source>
</evidence>
<dbReference type="AlphaFoldDB" id="A0A1D1UMG0"/>
<feature type="compositionally biased region" description="Polar residues" evidence="15">
    <location>
        <begin position="117"/>
        <end position="129"/>
    </location>
</feature>
<reference evidence="16 17" key="1">
    <citation type="journal article" date="2016" name="Nat. Commun.">
        <title>Extremotolerant tardigrade genome and improved radiotolerance of human cultured cells by tardigrade-unique protein.</title>
        <authorList>
            <person name="Hashimoto T."/>
            <person name="Horikawa D.D."/>
            <person name="Saito Y."/>
            <person name="Kuwahara H."/>
            <person name="Kozuka-Hata H."/>
            <person name="Shin-I T."/>
            <person name="Minakuchi Y."/>
            <person name="Ohishi K."/>
            <person name="Motoyama A."/>
            <person name="Aizu T."/>
            <person name="Enomoto A."/>
            <person name="Kondo K."/>
            <person name="Tanaka S."/>
            <person name="Hara Y."/>
            <person name="Koshikawa S."/>
            <person name="Sagara H."/>
            <person name="Miura T."/>
            <person name="Yokobori S."/>
            <person name="Miyagawa K."/>
            <person name="Suzuki Y."/>
            <person name="Kubo T."/>
            <person name="Oyama M."/>
            <person name="Kohara Y."/>
            <person name="Fujiyama A."/>
            <person name="Arakawa K."/>
            <person name="Katayama T."/>
            <person name="Toyoda A."/>
            <person name="Kunieda T."/>
        </authorList>
    </citation>
    <scope>NUCLEOTIDE SEQUENCE [LARGE SCALE GENOMIC DNA]</scope>
    <source>
        <strain evidence="16 17">YOKOZUNA-1</strain>
    </source>
</reference>
<evidence type="ECO:0000256" key="9">
    <source>
        <dbReference type="ARBA" id="ARBA00022982"/>
    </source>
</evidence>
<evidence type="ECO:0000256" key="8">
    <source>
        <dbReference type="ARBA" id="ARBA00022792"/>
    </source>
</evidence>
<dbReference type="GO" id="GO:0006120">
    <property type="term" value="P:mitochondrial electron transport, NADH to ubiquinone"/>
    <property type="evidence" value="ECO:0007669"/>
    <property type="project" value="TreeGrafter"/>
</dbReference>